<dbReference type="EMBL" id="KL596672">
    <property type="protein sequence ID" value="KER29795.1"/>
    <property type="molecule type" value="Genomic_DNA"/>
</dbReference>
<proteinExistence type="predicted"/>
<gene>
    <name evidence="1" type="ORF">T265_03701</name>
</gene>
<dbReference type="RefSeq" id="XP_009166507.1">
    <property type="nucleotide sequence ID" value="XM_009168243.1"/>
</dbReference>
<accession>A0A075A2L9</accession>
<keyword evidence="2" id="KW-1185">Reference proteome</keyword>
<dbReference type="KEGG" id="ovi:T265_03701"/>
<dbReference type="Proteomes" id="UP000054324">
    <property type="component" value="Unassembled WGS sequence"/>
</dbReference>
<protein>
    <submittedName>
        <fullName evidence="1">Uncharacterized protein</fullName>
    </submittedName>
</protein>
<name>A0A075A2L9_OPIVI</name>
<dbReference type="GeneID" id="20317888"/>
<dbReference type="CTD" id="20317888"/>
<dbReference type="AlphaFoldDB" id="A0A075A2L9"/>
<reference evidence="1 2" key="1">
    <citation type="submission" date="2013-11" db="EMBL/GenBank/DDBJ databases">
        <title>Opisthorchis viverrini - life in the bile duct.</title>
        <authorList>
            <person name="Young N.D."/>
            <person name="Nagarajan N."/>
            <person name="Lin S.J."/>
            <person name="Korhonen P.K."/>
            <person name="Jex A.R."/>
            <person name="Hall R.S."/>
            <person name="Safavi-Hemami H."/>
            <person name="Kaewkong W."/>
            <person name="Bertrand D."/>
            <person name="Gao S."/>
            <person name="Seet Q."/>
            <person name="Wongkham S."/>
            <person name="Teh B.T."/>
            <person name="Wongkham C."/>
            <person name="Intapan P.M."/>
            <person name="Maleewong W."/>
            <person name="Yang X."/>
            <person name="Hu M."/>
            <person name="Wang Z."/>
            <person name="Hofmann A."/>
            <person name="Sternberg P.W."/>
            <person name="Tan P."/>
            <person name="Wang J."/>
            <person name="Gasser R.B."/>
        </authorList>
    </citation>
    <scope>NUCLEOTIDE SEQUENCE [LARGE SCALE GENOMIC DNA]</scope>
</reference>
<sequence>MALNSMNAGDHAELRRLNRKSGTMRVLFGSVLKHVIRLRPENPPENGINKEALSSPKRTVLYHGAFVVICPNQWRDLVPD</sequence>
<evidence type="ECO:0000313" key="2">
    <source>
        <dbReference type="Proteomes" id="UP000054324"/>
    </source>
</evidence>
<organism evidence="1 2">
    <name type="scientific">Opisthorchis viverrini</name>
    <name type="common">Southeast Asian liver fluke</name>
    <dbReference type="NCBI Taxonomy" id="6198"/>
    <lineage>
        <taxon>Eukaryota</taxon>
        <taxon>Metazoa</taxon>
        <taxon>Spiralia</taxon>
        <taxon>Lophotrochozoa</taxon>
        <taxon>Platyhelminthes</taxon>
        <taxon>Trematoda</taxon>
        <taxon>Digenea</taxon>
        <taxon>Opisthorchiida</taxon>
        <taxon>Opisthorchiata</taxon>
        <taxon>Opisthorchiidae</taxon>
        <taxon>Opisthorchis</taxon>
    </lineage>
</organism>
<evidence type="ECO:0000313" key="1">
    <source>
        <dbReference type="EMBL" id="KER29795.1"/>
    </source>
</evidence>